<sequence>MVVARDGDDTVKVQLAARFQEAIDEAAMQADAADADAYLAGWIRGEWTPAEGSTTQVAERISAELEELNTSDKLAQLIASSKE</sequence>
<dbReference type="InterPro" id="IPR025989">
    <property type="entry name" value="Virulence_F_dom"/>
</dbReference>
<organism evidence="2">
    <name type="scientific">freshwater metagenome</name>
    <dbReference type="NCBI Taxonomy" id="449393"/>
    <lineage>
        <taxon>unclassified sequences</taxon>
        <taxon>metagenomes</taxon>
        <taxon>ecological metagenomes</taxon>
    </lineage>
</organism>
<feature type="domain" description="Virulence factor" evidence="1">
    <location>
        <begin position="2"/>
        <end position="78"/>
    </location>
</feature>
<dbReference type="EMBL" id="CAESAJ010000163">
    <property type="protein sequence ID" value="CAB4343409.1"/>
    <property type="molecule type" value="Genomic_DNA"/>
</dbReference>
<gene>
    <name evidence="2" type="ORF">UFOPK3770_01175</name>
</gene>
<protein>
    <submittedName>
        <fullName evidence="2">Unannotated protein</fullName>
    </submittedName>
</protein>
<proteinExistence type="predicted"/>
<evidence type="ECO:0000259" key="1">
    <source>
        <dbReference type="Pfam" id="PF13769"/>
    </source>
</evidence>
<dbReference type="AlphaFoldDB" id="A0A6J5ZQV3"/>
<evidence type="ECO:0000313" key="2">
    <source>
        <dbReference type="EMBL" id="CAB4343409.1"/>
    </source>
</evidence>
<name>A0A6J5ZQV3_9ZZZZ</name>
<dbReference type="Pfam" id="PF13769">
    <property type="entry name" value="Virulence_fact"/>
    <property type="match status" value="1"/>
</dbReference>
<accession>A0A6J5ZQV3</accession>
<reference evidence="2" key="1">
    <citation type="submission" date="2020-05" db="EMBL/GenBank/DDBJ databases">
        <authorList>
            <person name="Chiriac C."/>
            <person name="Salcher M."/>
            <person name="Ghai R."/>
            <person name="Kavagutti S V."/>
        </authorList>
    </citation>
    <scope>NUCLEOTIDE SEQUENCE</scope>
</reference>